<comment type="caution">
    <text evidence="1">The sequence shown here is derived from an EMBL/GenBank/DDBJ whole genome shotgun (WGS) entry which is preliminary data.</text>
</comment>
<dbReference type="Proteomes" id="UP000180043">
    <property type="component" value="Unassembled WGS sequence"/>
</dbReference>
<gene>
    <name evidence="1" type="ORF">BKG82_02915</name>
</gene>
<sequence length="59" mass="6859">MADGADQRWQAVRWWSYHRPSWPVLASWLRPKLEQVELLDLDHPAIIDAAAALNRPIAR</sequence>
<organism evidence="1 2">
    <name type="scientific">Mycobacteroides chelonae</name>
    <name type="common">Mycobacterium chelonae</name>
    <dbReference type="NCBI Taxonomy" id="1774"/>
    <lineage>
        <taxon>Bacteria</taxon>
        <taxon>Bacillati</taxon>
        <taxon>Actinomycetota</taxon>
        <taxon>Actinomycetes</taxon>
        <taxon>Mycobacteriales</taxon>
        <taxon>Mycobacteriaceae</taxon>
        <taxon>Mycobacteroides</taxon>
    </lineage>
</organism>
<protein>
    <submittedName>
        <fullName evidence="1">Uncharacterized protein</fullName>
    </submittedName>
</protein>
<accession>A0A1S1LZ67</accession>
<evidence type="ECO:0000313" key="1">
    <source>
        <dbReference type="EMBL" id="OHU60382.1"/>
    </source>
</evidence>
<dbReference type="EMBL" id="MLIQ01000011">
    <property type="protein sequence ID" value="OHU60382.1"/>
    <property type="molecule type" value="Genomic_DNA"/>
</dbReference>
<reference evidence="1 2" key="1">
    <citation type="submission" date="2016-10" db="EMBL/GenBank/DDBJ databases">
        <title>Evaluation of Human, Veterinary and Environmental Mycobacterium chelonae Isolates by Core Genome Phylogenomic Analysis, Targeted Gene Comparison, and Anti-microbial Susceptibility Patterns: A Tale of Mistaken Identities.</title>
        <authorList>
            <person name="Fogelson S.B."/>
            <person name="Camus A.C."/>
            <person name="Lorenz W."/>
            <person name="Vasireddy R."/>
            <person name="Vasireddy S."/>
            <person name="Smith T."/>
            <person name="Brown-Elliott B.A."/>
            <person name="Wallace R.J.Jr."/>
            <person name="Hasan N.A."/>
            <person name="Reischl U."/>
            <person name="Sanchez S."/>
        </authorList>
    </citation>
    <scope>NUCLEOTIDE SEQUENCE [LARGE SCALE GENOMIC DNA]</scope>
    <source>
        <strain evidence="1 2">15515</strain>
    </source>
</reference>
<proteinExistence type="predicted"/>
<dbReference type="AlphaFoldDB" id="A0A1S1LZ67"/>
<name>A0A1S1LZ67_MYCCH</name>
<evidence type="ECO:0000313" key="2">
    <source>
        <dbReference type="Proteomes" id="UP000180043"/>
    </source>
</evidence>